<dbReference type="Proteomes" id="UP000095662">
    <property type="component" value="Unassembled WGS sequence"/>
</dbReference>
<feature type="domain" description="SseB protein N-terminal" evidence="1">
    <location>
        <begin position="37"/>
        <end position="138"/>
    </location>
</feature>
<evidence type="ECO:0000313" key="3">
    <source>
        <dbReference type="EMBL" id="CUQ81824.1"/>
    </source>
</evidence>
<accession>A0A174Z359</accession>
<dbReference type="InterPro" id="IPR009839">
    <property type="entry name" value="SseB_N"/>
</dbReference>
<dbReference type="AlphaFoldDB" id="A0A174Z359"/>
<gene>
    <name evidence="3" type="ORF">ERS852540_00356</name>
</gene>
<name>A0A174Z359_9FIRM</name>
<feature type="domain" description="SseB protein C-terminal" evidence="2">
    <location>
        <begin position="167"/>
        <end position="265"/>
    </location>
</feature>
<dbReference type="STRING" id="39492.ERS852540_00356"/>
<dbReference type="OrthoDB" id="1639333at2"/>
<dbReference type="Pfam" id="PF07179">
    <property type="entry name" value="SseB"/>
    <property type="match status" value="1"/>
</dbReference>
<dbReference type="Pfam" id="PF14581">
    <property type="entry name" value="SseB_C"/>
    <property type="match status" value="1"/>
</dbReference>
<evidence type="ECO:0000259" key="2">
    <source>
        <dbReference type="Pfam" id="PF14581"/>
    </source>
</evidence>
<sequence>MTQEQLNAIQEQTKKITNPKLLEVMRTLKKCAEEKTNPEPQYQVDYIDNLMEARLLAPVTVTDMSGENENQMKVQFSHLTNPQNEKYFMVFTDMETMQKNINDISKICVIAVTYKDLSAMLSQPKCAMKGFVINPFTENIICGPKQAEVIANYIRQKKFNSGELTVINEVTGVPDTVTKPITSYFDSRKDIKKAYIMNMRKVNQLNRLIIVDFEGEDDKFNDFTKDFTEKVLKDINDEKAPFMIMNFNQPAAKQATKEKVPFYVKV</sequence>
<dbReference type="InterPro" id="IPR027945">
    <property type="entry name" value="SseB_C"/>
</dbReference>
<reference evidence="3 4" key="1">
    <citation type="submission" date="2015-09" db="EMBL/GenBank/DDBJ databases">
        <authorList>
            <consortium name="Pathogen Informatics"/>
        </authorList>
    </citation>
    <scope>NUCLEOTIDE SEQUENCE [LARGE SCALE GENOMIC DNA]</scope>
    <source>
        <strain evidence="3 4">2789STDY5834928</strain>
    </source>
</reference>
<evidence type="ECO:0000313" key="4">
    <source>
        <dbReference type="Proteomes" id="UP000095662"/>
    </source>
</evidence>
<dbReference type="EMBL" id="CZBY01000002">
    <property type="protein sequence ID" value="CUQ81824.1"/>
    <property type="molecule type" value="Genomic_DNA"/>
</dbReference>
<organism evidence="3 4">
    <name type="scientific">[Eubacterium] siraeum</name>
    <dbReference type="NCBI Taxonomy" id="39492"/>
    <lineage>
        <taxon>Bacteria</taxon>
        <taxon>Bacillati</taxon>
        <taxon>Bacillota</taxon>
        <taxon>Clostridia</taxon>
        <taxon>Eubacteriales</taxon>
        <taxon>Oscillospiraceae</taxon>
        <taxon>Oscillospiraceae incertae sedis</taxon>
    </lineage>
</organism>
<evidence type="ECO:0000259" key="1">
    <source>
        <dbReference type="Pfam" id="PF07179"/>
    </source>
</evidence>
<proteinExistence type="predicted"/>
<protein>
    <submittedName>
        <fullName evidence="3">Enhanced serine sensitivity protein SseB</fullName>
    </submittedName>
</protein>